<evidence type="ECO:0000313" key="3">
    <source>
        <dbReference type="Proteomes" id="UP000480684"/>
    </source>
</evidence>
<name>A0A7C9QTY7_9PROT</name>
<feature type="compositionally biased region" description="Basic and acidic residues" evidence="1">
    <location>
        <begin position="295"/>
        <end position="316"/>
    </location>
</feature>
<sequence length="353" mass="37099">MRISSQADLNAMRAERKARREARRQKAAPRIPTIPQQENTPMAKGRKSKAPPPSLSHEQKLKIIADAARDIIRIKAEMKALAGDITAARGRVKQTGVKASDFATVFRLFQLEAEDRDKSLDGLVLCAEALDIDLGSDGRQGELFGSAGADDARRTQDPEPGSIEFVEVGDEDGDDEPSLLDAMGVEDGEANSFGDDDADDEPVSDWAAAAAADDEAFDAAGVAYNAAEADGKEAGFAGAPAEANPHEAGSVLAAAWEKGRLAGSERSAEVDQYNSGWEAHKAGQPREANPNDAGTEAHDRWALGWDERQKKVERAAKAGSVATAEPATSDAGAEGLPFVPGDGVGDAAQVAAE</sequence>
<evidence type="ECO:0000256" key="1">
    <source>
        <dbReference type="SAM" id="MobiDB-lite"/>
    </source>
</evidence>
<dbReference type="Proteomes" id="UP000480684">
    <property type="component" value="Unassembled WGS sequence"/>
</dbReference>
<feature type="region of interest" description="Disordered" evidence="1">
    <location>
        <begin position="1"/>
        <end position="57"/>
    </location>
</feature>
<gene>
    <name evidence="2" type="ORF">G4223_07845</name>
</gene>
<reference evidence="2 3" key="1">
    <citation type="submission" date="2020-02" db="EMBL/GenBank/DDBJ databases">
        <authorList>
            <person name="Dziuba M."/>
            <person name="Kuznetsov B."/>
            <person name="Mardanov A."/>
            <person name="Ravin N."/>
            <person name="Grouzdev D."/>
        </authorList>
    </citation>
    <scope>NUCLEOTIDE SEQUENCE [LARGE SCALE GENOMIC DNA]</scope>
    <source>
        <strain evidence="2 3">SpK</strain>
    </source>
</reference>
<dbReference type="EMBL" id="JAAIYP010000034">
    <property type="protein sequence ID" value="NFV80019.1"/>
    <property type="molecule type" value="Genomic_DNA"/>
</dbReference>
<dbReference type="RefSeq" id="WP_163677387.1">
    <property type="nucleotide sequence ID" value="NZ_JAAIYP010000034.1"/>
</dbReference>
<comment type="caution">
    <text evidence="2">The sequence shown here is derived from an EMBL/GenBank/DDBJ whole genome shotgun (WGS) entry which is preliminary data.</text>
</comment>
<feature type="region of interest" description="Disordered" evidence="1">
    <location>
        <begin position="142"/>
        <end position="200"/>
    </location>
</feature>
<feature type="compositionally biased region" description="Acidic residues" evidence="1">
    <location>
        <begin position="167"/>
        <end position="200"/>
    </location>
</feature>
<organism evidence="2 3">
    <name type="scientific">Magnetospirillum aberrantis SpK</name>
    <dbReference type="NCBI Taxonomy" id="908842"/>
    <lineage>
        <taxon>Bacteria</taxon>
        <taxon>Pseudomonadati</taxon>
        <taxon>Pseudomonadota</taxon>
        <taxon>Alphaproteobacteria</taxon>
        <taxon>Rhodospirillales</taxon>
        <taxon>Rhodospirillaceae</taxon>
        <taxon>Magnetospirillum</taxon>
    </lineage>
</organism>
<keyword evidence="3" id="KW-1185">Reference proteome</keyword>
<protein>
    <submittedName>
        <fullName evidence="2">Uncharacterized protein</fullName>
    </submittedName>
</protein>
<evidence type="ECO:0000313" key="2">
    <source>
        <dbReference type="EMBL" id="NFV80019.1"/>
    </source>
</evidence>
<feature type="region of interest" description="Disordered" evidence="1">
    <location>
        <begin position="266"/>
        <end position="353"/>
    </location>
</feature>
<feature type="compositionally biased region" description="Basic residues" evidence="1">
    <location>
        <begin position="16"/>
        <end position="27"/>
    </location>
</feature>
<dbReference type="AlphaFoldDB" id="A0A7C9QTY7"/>
<proteinExistence type="predicted"/>
<accession>A0A7C9QTY7</accession>